<accession>A0ABQ1QFN9</accession>
<gene>
    <name evidence="2" type="ORF">GCM10011358_05620</name>
</gene>
<proteinExistence type="predicted"/>
<protein>
    <recommendedName>
        <fullName evidence="1">DUF6473 domain-containing protein</fullName>
    </recommendedName>
</protein>
<dbReference type="Pfam" id="PF20078">
    <property type="entry name" value="DUF6473"/>
    <property type="match status" value="1"/>
</dbReference>
<reference evidence="3" key="1">
    <citation type="journal article" date="2019" name="Int. J. Syst. Evol. Microbiol.">
        <title>The Global Catalogue of Microorganisms (GCM) 10K type strain sequencing project: providing services to taxonomists for standard genome sequencing and annotation.</title>
        <authorList>
            <consortium name="The Broad Institute Genomics Platform"/>
            <consortium name="The Broad Institute Genome Sequencing Center for Infectious Disease"/>
            <person name="Wu L."/>
            <person name="Ma J."/>
        </authorList>
    </citation>
    <scope>NUCLEOTIDE SEQUENCE [LARGE SCALE GENOMIC DNA]</scope>
    <source>
        <strain evidence="3">CGMCC 1.12922</strain>
    </source>
</reference>
<dbReference type="EMBL" id="BMGI01000001">
    <property type="protein sequence ID" value="GGD24033.1"/>
    <property type="molecule type" value="Genomic_DNA"/>
</dbReference>
<evidence type="ECO:0000313" key="3">
    <source>
        <dbReference type="Proteomes" id="UP000617355"/>
    </source>
</evidence>
<dbReference type="RefSeq" id="WP_188526084.1">
    <property type="nucleotide sequence ID" value="NZ_BMGI01000001.1"/>
</dbReference>
<evidence type="ECO:0000313" key="2">
    <source>
        <dbReference type="EMBL" id="GGD24033.1"/>
    </source>
</evidence>
<dbReference type="InterPro" id="IPR045524">
    <property type="entry name" value="DUF6473"/>
</dbReference>
<dbReference type="Proteomes" id="UP000617355">
    <property type="component" value="Unassembled WGS sequence"/>
</dbReference>
<keyword evidence="3" id="KW-1185">Reference proteome</keyword>
<evidence type="ECO:0000259" key="1">
    <source>
        <dbReference type="Pfam" id="PF20078"/>
    </source>
</evidence>
<organism evidence="2 3">
    <name type="scientific">Sinisalibacter lacisalsi</name>
    <dbReference type="NCBI Taxonomy" id="1526570"/>
    <lineage>
        <taxon>Bacteria</taxon>
        <taxon>Pseudomonadati</taxon>
        <taxon>Pseudomonadota</taxon>
        <taxon>Alphaproteobacteria</taxon>
        <taxon>Rhodobacterales</taxon>
        <taxon>Roseobacteraceae</taxon>
        <taxon>Sinisalibacter</taxon>
    </lineage>
</organism>
<feature type="domain" description="DUF6473" evidence="1">
    <location>
        <begin position="1"/>
        <end position="274"/>
    </location>
</feature>
<comment type="caution">
    <text evidence="2">The sequence shown here is derived from an EMBL/GenBank/DDBJ whole genome shotgun (WGS) entry which is preliminary data.</text>
</comment>
<sequence>MAYEELGSNALEYFPCRYGKSKLLFRGPKRKLEGDYVAVLGGSETYGRFVERPYPALAEELLGRKVVNFGIGNAGLDVFAQDPTIRDACSRAKVTVIQIGGAQNMSNRFYAVHPRRNDRFLRASTLLKTVYRDVDFTEFNFTRHLLTALKRESAERFAMVEQELKEAWTARMKTLVSGIESDVVLLWLSDHPPEACVTRTADGGDPLFVDRAMLREVSVYAAGVVEVVVSRDEITAGRERLVFGALEEPAAREMLGTVAHEKAAAALHSVLAPLL</sequence>
<name>A0ABQ1QFN9_9RHOB</name>